<dbReference type="InterPro" id="IPR025714">
    <property type="entry name" value="Methyltranfer_dom"/>
</dbReference>
<evidence type="ECO:0000259" key="4">
    <source>
        <dbReference type="Pfam" id="PF13847"/>
    </source>
</evidence>
<dbReference type="InterPro" id="IPR050320">
    <property type="entry name" value="N5-glutamine_MTase"/>
</dbReference>
<dbReference type="Gene3D" id="3.40.50.150">
    <property type="entry name" value="Vaccinia Virus protein VP39"/>
    <property type="match status" value="1"/>
</dbReference>
<evidence type="ECO:0000256" key="2">
    <source>
        <dbReference type="ARBA" id="ARBA00022679"/>
    </source>
</evidence>
<dbReference type="GO" id="GO:0005739">
    <property type="term" value="C:mitochondrion"/>
    <property type="evidence" value="ECO:0007669"/>
    <property type="project" value="TreeGrafter"/>
</dbReference>
<gene>
    <name evidence="6" type="ORF">CANTEDRAFT_116699</name>
</gene>
<dbReference type="InterPro" id="IPR029063">
    <property type="entry name" value="SAM-dependent_MTases_sf"/>
</dbReference>
<dbReference type="PANTHER" id="PTHR18895">
    <property type="entry name" value="HEMK METHYLTRANSFERASE"/>
    <property type="match status" value="1"/>
</dbReference>
<dbReference type="AlphaFoldDB" id="G3BF43"/>
<dbReference type="EMBL" id="GL996528">
    <property type="protein sequence ID" value="EGV61218.1"/>
    <property type="molecule type" value="Genomic_DNA"/>
</dbReference>
<dbReference type="InterPro" id="IPR004556">
    <property type="entry name" value="HemK-like"/>
</dbReference>
<sequence>MRISPKTIREARQISRLLPPLLRPTRSLEVATQELSWIKRELPKSAWKNAVLQRMNHTPLQYILGTQPFGDMDLITKPGVLIPRWETEEWAVKVLDFLISNSANNIRILDACTGTGCIPLLLNSQLQKAGIPHTIKAIDISPRAIEIANENSTKYSSTVEFEQQNLFTLKPEPFDLVTSNPPYIPMKDYLSTEVEKSVRRYEPKEALIGDLEFYTQLVHTVDDCDADNFIFELGYQTQAEHVKRLVSSEWTVGTLNDSAGNLRCVIGSKNMELNLTSLCNTIM</sequence>
<dbReference type="GO" id="GO:0008276">
    <property type="term" value="F:protein methyltransferase activity"/>
    <property type="evidence" value="ECO:0007669"/>
    <property type="project" value="InterPro"/>
</dbReference>
<keyword evidence="1 5" id="KW-0489">Methyltransferase</keyword>
<dbReference type="Proteomes" id="UP000000707">
    <property type="component" value="Unassembled WGS sequence"/>
</dbReference>
<evidence type="ECO:0000313" key="5">
    <source>
        <dbReference type="EMBL" id="EGV61217.1"/>
    </source>
</evidence>
<dbReference type="PANTHER" id="PTHR18895:SF74">
    <property type="entry name" value="MTRF1L RELEASE FACTOR GLUTAMINE METHYLTRANSFERASE"/>
    <property type="match status" value="1"/>
</dbReference>
<keyword evidence="7" id="KW-1185">Reference proteome</keyword>
<feature type="domain" description="Methyltransferase" evidence="4">
    <location>
        <begin position="104"/>
        <end position="200"/>
    </location>
</feature>
<evidence type="ECO:0000313" key="6">
    <source>
        <dbReference type="EMBL" id="EGV61218.1"/>
    </source>
</evidence>
<dbReference type="eggNOG" id="KOG2904">
    <property type="taxonomic scope" value="Eukaryota"/>
</dbReference>
<proteinExistence type="predicted"/>
<dbReference type="Pfam" id="PF13847">
    <property type="entry name" value="Methyltransf_31"/>
    <property type="match status" value="1"/>
</dbReference>
<reference evidence="6 7" key="1">
    <citation type="journal article" date="2011" name="Proc. Natl. Acad. Sci. U.S.A.">
        <title>Comparative genomics of xylose-fermenting fungi for enhanced biofuel production.</title>
        <authorList>
            <person name="Wohlbach D.J."/>
            <person name="Kuo A."/>
            <person name="Sato T.K."/>
            <person name="Potts K.M."/>
            <person name="Salamov A.A."/>
            <person name="LaButti K.M."/>
            <person name="Sun H."/>
            <person name="Clum A."/>
            <person name="Pangilinan J.L."/>
            <person name="Lindquist E.A."/>
            <person name="Lucas S."/>
            <person name="Lapidus A."/>
            <person name="Jin M."/>
            <person name="Gunawan C."/>
            <person name="Balan V."/>
            <person name="Dale B.E."/>
            <person name="Jeffries T.W."/>
            <person name="Zinkel R."/>
            <person name="Barry K.W."/>
            <person name="Grigoriev I.V."/>
            <person name="Gasch A.P."/>
        </authorList>
    </citation>
    <scope>NUCLEOTIDE SEQUENCE [LARGE SCALE GENOMIC DNA]</scope>
    <source>
        <strain evidence="6">ATCC 10573</strain>
        <strain evidence="7">ATCC 10573 / BCRC 21748 / CBS 615 / JCM 9827 / NBRC 10315 / NRRL Y-1498 / VKM Y-70</strain>
    </source>
</reference>
<accession>G3BF43</accession>
<dbReference type="STRING" id="590646.G3BF43"/>
<evidence type="ECO:0000256" key="3">
    <source>
        <dbReference type="ARBA" id="ARBA00022691"/>
    </source>
</evidence>
<name>G3BF43_CANTC</name>
<dbReference type="GO" id="GO:0032259">
    <property type="term" value="P:methylation"/>
    <property type="evidence" value="ECO:0007669"/>
    <property type="project" value="UniProtKB-KW"/>
</dbReference>
<keyword evidence="3" id="KW-0949">S-adenosyl-L-methionine</keyword>
<evidence type="ECO:0000313" key="7">
    <source>
        <dbReference type="Proteomes" id="UP000000707"/>
    </source>
</evidence>
<dbReference type="HOGENOM" id="CLU_018398_0_2_1"/>
<dbReference type="SUPFAM" id="SSF53335">
    <property type="entry name" value="S-adenosyl-L-methionine-dependent methyltransferases"/>
    <property type="match status" value="1"/>
</dbReference>
<keyword evidence="2" id="KW-0808">Transferase</keyword>
<protein>
    <submittedName>
        <fullName evidence="5">Modification methylase HemK</fullName>
    </submittedName>
</protein>
<dbReference type="OrthoDB" id="269872at2759"/>
<evidence type="ECO:0000256" key="1">
    <source>
        <dbReference type="ARBA" id="ARBA00022603"/>
    </source>
</evidence>
<dbReference type="NCBIfam" id="TIGR00536">
    <property type="entry name" value="hemK_fam"/>
    <property type="match status" value="1"/>
</dbReference>
<dbReference type="EMBL" id="GL996528">
    <property type="protein sequence ID" value="EGV61217.1"/>
    <property type="molecule type" value="Genomic_DNA"/>
</dbReference>
<dbReference type="CDD" id="cd02440">
    <property type="entry name" value="AdoMet_MTases"/>
    <property type="match status" value="1"/>
</dbReference>
<organism evidence="7">
    <name type="scientific">Candida tenuis (strain ATCC 10573 / BCRC 21748 / CBS 615 / JCM 9827 / NBRC 10315 / NRRL Y-1498 / VKM Y-70)</name>
    <name type="common">Yeast</name>
    <name type="synonym">Yamadazyma tenuis</name>
    <dbReference type="NCBI Taxonomy" id="590646"/>
    <lineage>
        <taxon>Eukaryota</taxon>
        <taxon>Fungi</taxon>
        <taxon>Dikarya</taxon>
        <taxon>Ascomycota</taxon>
        <taxon>Saccharomycotina</taxon>
        <taxon>Pichiomycetes</taxon>
        <taxon>Debaryomycetaceae</taxon>
        <taxon>Yamadazyma</taxon>
    </lineage>
</organism>